<feature type="compositionally biased region" description="Polar residues" evidence="1">
    <location>
        <begin position="570"/>
        <end position="582"/>
    </location>
</feature>
<comment type="caution">
    <text evidence="2">The sequence shown here is derived from an EMBL/GenBank/DDBJ whole genome shotgun (WGS) entry which is preliminary data.</text>
</comment>
<dbReference type="Proteomes" id="UP001055219">
    <property type="component" value="Unassembled WGS sequence"/>
</dbReference>
<feature type="compositionally biased region" description="Polar residues" evidence="1">
    <location>
        <begin position="544"/>
        <end position="560"/>
    </location>
</feature>
<accession>A0A9P9XWI7</accession>
<feature type="region of interest" description="Disordered" evidence="1">
    <location>
        <begin position="493"/>
        <end position="530"/>
    </location>
</feature>
<feature type="compositionally biased region" description="Basic residues" evidence="1">
    <location>
        <begin position="250"/>
        <end position="260"/>
    </location>
</feature>
<feature type="compositionally biased region" description="Basic residues" evidence="1">
    <location>
        <begin position="112"/>
        <end position="122"/>
    </location>
</feature>
<feature type="compositionally biased region" description="Basic and acidic residues" evidence="1">
    <location>
        <begin position="204"/>
        <end position="213"/>
    </location>
</feature>
<organism evidence="2 3">
    <name type="scientific">Emericellopsis cladophorae</name>
    <dbReference type="NCBI Taxonomy" id="2686198"/>
    <lineage>
        <taxon>Eukaryota</taxon>
        <taxon>Fungi</taxon>
        <taxon>Dikarya</taxon>
        <taxon>Ascomycota</taxon>
        <taxon>Pezizomycotina</taxon>
        <taxon>Sordariomycetes</taxon>
        <taxon>Hypocreomycetidae</taxon>
        <taxon>Hypocreales</taxon>
        <taxon>Bionectriaceae</taxon>
        <taxon>Emericellopsis</taxon>
    </lineage>
</organism>
<feature type="compositionally biased region" description="Polar residues" evidence="1">
    <location>
        <begin position="592"/>
        <end position="602"/>
    </location>
</feature>
<keyword evidence="3" id="KW-1185">Reference proteome</keyword>
<feature type="compositionally biased region" description="Basic residues" evidence="1">
    <location>
        <begin position="166"/>
        <end position="175"/>
    </location>
</feature>
<evidence type="ECO:0000313" key="2">
    <source>
        <dbReference type="EMBL" id="KAI6778848.1"/>
    </source>
</evidence>
<evidence type="ECO:0000256" key="1">
    <source>
        <dbReference type="SAM" id="MobiDB-lite"/>
    </source>
</evidence>
<feature type="region of interest" description="Disordered" evidence="1">
    <location>
        <begin position="57"/>
        <end position="380"/>
    </location>
</feature>
<feature type="compositionally biased region" description="Basic residues" evidence="1">
    <location>
        <begin position="224"/>
        <end position="235"/>
    </location>
</feature>
<gene>
    <name evidence="2" type="ORF">J7T54_002678</name>
</gene>
<dbReference type="GeneID" id="75829187"/>
<feature type="compositionally biased region" description="Polar residues" evidence="1">
    <location>
        <begin position="503"/>
        <end position="518"/>
    </location>
</feature>
<feature type="compositionally biased region" description="Low complexity" evidence="1">
    <location>
        <begin position="123"/>
        <end position="156"/>
    </location>
</feature>
<dbReference type="EMBL" id="JAGIXG020000058">
    <property type="protein sequence ID" value="KAI6778848.1"/>
    <property type="molecule type" value="Genomic_DNA"/>
</dbReference>
<name>A0A9P9XWI7_9HYPO</name>
<dbReference type="OrthoDB" id="3439935at2759"/>
<feature type="compositionally biased region" description="Basic and acidic residues" evidence="1">
    <location>
        <begin position="365"/>
        <end position="374"/>
    </location>
</feature>
<evidence type="ECO:0000313" key="3">
    <source>
        <dbReference type="Proteomes" id="UP001055219"/>
    </source>
</evidence>
<proteinExistence type="predicted"/>
<feature type="region of interest" description="Disordered" evidence="1">
    <location>
        <begin position="542"/>
        <end position="692"/>
    </location>
</feature>
<feature type="compositionally biased region" description="Low complexity" evidence="1">
    <location>
        <begin position="88"/>
        <end position="99"/>
    </location>
</feature>
<reference evidence="2" key="2">
    <citation type="submission" date="2022-07" db="EMBL/GenBank/DDBJ databases">
        <authorList>
            <person name="Goncalves M.F.M."/>
            <person name="Hilario S."/>
            <person name="Van De Peer Y."/>
            <person name="Esteves A.C."/>
            <person name="Alves A."/>
        </authorList>
    </citation>
    <scope>NUCLEOTIDE SEQUENCE</scope>
    <source>
        <strain evidence="2">MUM 19.33</strain>
    </source>
</reference>
<dbReference type="AlphaFoldDB" id="A0A9P9XWI7"/>
<feature type="compositionally biased region" description="Polar residues" evidence="1">
    <location>
        <begin position="614"/>
        <end position="640"/>
    </location>
</feature>
<protein>
    <submittedName>
        <fullName evidence="2">Uncharacterized protein</fullName>
    </submittedName>
</protein>
<sequence>MRSKDSGPTTIVEWFAGTSAASVARRRRRRARQQADEARSLFRLEVTTDDEFGEDTVHVTYPRTGGGRCCENHAPQPEPEAEPEAEQAPEAAFESAAEETTVKKVRFEQSKPRKSALKKTKQHTTTTTTTTVTTSSSEAEPESQSESAAEEPSAVESSEESEPAKPVKKVKKSRRSKEAEKDSTSESEACDCEVCTNRRRKARKASEGKKQQDTSDSEASSGSKTKRSKKKKKKVETRETSESEADATSKSKKVGKKAKKVKEVEETDSGTETEATTGEETEEESESPPKMKKMSKAKQKKKMFEQQAKPPKDAEKSNGQPEPNSSRRRDQKLSNYPEANNRPAPNSRRPHYLEPIRAETVQTEKVLEGPEDPRPNAYYDPQHNVLRVYHGPVWGSRGEQALYPERDQFMRPPSVGVPHPLHNPYEYGFRGNTYGHRPPYGLSYEERYGHHAPPYGPPPNLYNDWRQPPNHNTAMPSGYPPFERRPSCMNKGAFADMAGANGPGNSPAKTKSASNNVCPGSVKEDQGDKNSYYEAAKSKFATWSDRQPSNASQKSNNTNKAADAWGQAADKNNSNKDTTAWPETTDAPADNTAWTTSDNQPTDDAAGQKDNDGWATTQSATGGSAWGSNAQNSAAGQEENNIAPGATTMPGSWDDGNADATAPVWGDKTAAANTGGLADKEEVSNVLPSEGW</sequence>
<feature type="compositionally biased region" description="Basic residues" evidence="1">
    <location>
        <begin position="290"/>
        <end position="301"/>
    </location>
</feature>
<reference evidence="2" key="1">
    <citation type="journal article" date="2021" name="J Fungi (Basel)">
        <title>Genomic and Metabolomic Analyses of the Marine Fungus Emericellopsis cladophorae: Insights into Saltwater Adaptability Mechanisms and Its Biosynthetic Potential.</title>
        <authorList>
            <person name="Goncalves M.F.M."/>
            <person name="Hilario S."/>
            <person name="Van de Peer Y."/>
            <person name="Esteves A.C."/>
            <person name="Alves A."/>
        </authorList>
    </citation>
    <scope>NUCLEOTIDE SEQUENCE</scope>
    <source>
        <strain evidence="2">MUM 19.33</strain>
    </source>
</reference>
<feature type="compositionally biased region" description="Basic and acidic residues" evidence="1">
    <location>
        <begin position="100"/>
        <end position="111"/>
    </location>
</feature>
<feature type="compositionally biased region" description="Acidic residues" evidence="1">
    <location>
        <begin position="265"/>
        <end position="286"/>
    </location>
</feature>
<dbReference type="RefSeq" id="XP_051359704.1">
    <property type="nucleotide sequence ID" value="XM_051509322.1"/>
</dbReference>